<proteinExistence type="predicted"/>
<dbReference type="GO" id="GO:0005739">
    <property type="term" value="C:mitochondrion"/>
    <property type="evidence" value="ECO:0007669"/>
    <property type="project" value="TreeGrafter"/>
</dbReference>
<dbReference type="PANTHER" id="PTHR15489:SF2">
    <property type="entry name" value="CASP8-ASSOCIATED PROTEIN 2"/>
    <property type="match status" value="1"/>
</dbReference>
<reference evidence="2 3" key="1">
    <citation type="submission" date="2019-03" db="EMBL/GenBank/DDBJ databases">
        <title>First draft genome of Liparis tanakae, snailfish: a comprehensive survey of snailfish specific genes.</title>
        <authorList>
            <person name="Kim W."/>
            <person name="Song I."/>
            <person name="Jeong J.-H."/>
            <person name="Kim D."/>
            <person name="Kim S."/>
            <person name="Ryu S."/>
            <person name="Song J.Y."/>
            <person name="Lee S.K."/>
        </authorList>
    </citation>
    <scope>NUCLEOTIDE SEQUENCE [LARGE SCALE GENOMIC DNA]</scope>
    <source>
        <tissue evidence="2">Muscle</tissue>
    </source>
</reference>
<dbReference type="EMBL" id="SRLO01000021">
    <property type="protein sequence ID" value="TNN85355.1"/>
    <property type="molecule type" value="Genomic_DNA"/>
</dbReference>
<gene>
    <name evidence="2" type="primary">Casp8ap2_1</name>
    <name evidence="2" type="ORF">EYF80_004377</name>
</gene>
<dbReference type="AlphaFoldDB" id="A0A4Z2J4S0"/>
<evidence type="ECO:0000313" key="2">
    <source>
        <dbReference type="EMBL" id="TNN85355.1"/>
    </source>
</evidence>
<keyword evidence="3" id="KW-1185">Reference proteome</keyword>
<feature type="coiled-coil region" evidence="1">
    <location>
        <begin position="68"/>
        <end position="134"/>
    </location>
</feature>
<dbReference type="Proteomes" id="UP000314294">
    <property type="component" value="Unassembled WGS sequence"/>
</dbReference>
<evidence type="ECO:0000313" key="3">
    <source>
        <dbReference type="Proteomes" id="UP000314294"/>
    </source>
</evidence>
<keyword evidence="1" id="KW-0175">Coiled coil</keyword>
<protein>
    <submittedName>
        <fullName evidence="2">CASP8-associated protein 2</fullName>
    </submittedName>
</protein>
<dbReference type="GO" id="GO:0008625">
    <property type="term" value="P:extrinsic apoptotic signaling pathway via death domain receptors"/>
    <property type="evidence" value="ECO:0007669"/>
    <property type="project" value="TreeGrafter"/>
</dbReference>
<name>A0A4Z2J4S0_9TELE</name>
<dbReference type="InterPro" id="IPR039674">
    <property type="entry name" value="FLASH"/>
</dbReference>
<dbReference type="GO" id="GO:0036337">
    <property type="term" value="P:Fas signaling pathway"/>
    <property type="evidence" value="ECO:0007669"/>
    <property type="project" value="TreeGrafter"/>
</dbReference>
<accession>A0A4Z2J4S0</accession>
<dbReference type="OrthoDB" id="1938039at2759"/>
<dbReference type="PANTHER" id="PTHR15489">
    <property type="entry name" value="CASPASE 8 ASSOCIATED PROTEIN 2"/>
    <property type="match status" value="1"/>
</dbReference>
<evidence type="ECO:0000256" key="1">
    <source>
        <dbReference type="SAM" id="Coils"/>
    </source>
</evidence>
<dbReference type="GO" id="GO:0016605">
    <property type="term" value="C:PML body"/>
    <property type="evidence" value="ECO:0007669"/>
    <property type="project" value="TreeGrafter"/>
</dbReference>
<sequence>MDNMDINDTSGLFVPDANEESVDIYDGLDITFSSNAETASPKSSQLKESMDLYEEIVTEEQQSRETSYSELKSRFQAAQNQIIELRRRVEQMQIQNTGLNTENFRLKKNISALLQTARLEVTRKDAEIQRLNQQ</sequence>
<comment type="caution">
    <text evidence="2">The sequence shown here is derived from an EMBL/GenBank/DDBJ whole genome shotgun (WGS) entry which is preliminary data.</text>
</comment>
<organism evidence="2 3">
    <name type="scientific">Liparis tanakae</name>
    <name type="common">Tanaka's snailfish</name>
    <dbReference type="NCBI Taxonomy" id="230148"/>
    <lineage>
        <taxon>Eukaryota</taxon>
        <taxon>Metazoa</taxon>
        <taxon>Chordata</taxon>
        <taxon>Craniata</taxon>
        <taxon>Vertebrata</taxon>
        <taxon>Euteleostomi</taxon>
        <taxon>Actinopterygii</taxon>
        <taxon>Neopterygii</taxon>
        <taxon>Teleostei</taxon>
        <taxon>Neoteleostei</taxon>
        <taxon>Acanthomorphata</taxon>
        <taxon>Eupercaria</taxon>
        <taxon>Perciformes</taxon>
        <taxon>Cottioidei</taxon>
        <taxon>Cottales</taxon>
        <taxon>Liparidae</taxon>
        <taxon>Liparis</taxon>
    </lineage>
</organism>
<dbReference type="GO" id="GO:0003714">
    <property type="term" value="F:transcription corepressor activity"/>
    <property type="evidence" value="ECO:0007669"/>
    <property type="project" value="TreeGrafter"/>
</dbReference>